<proteinExistence type="predicted"/>
<evidence type="ECO:0000313" key="1">
    <source>
        <dbReference type="EMBL" id="UOX34258.1"/>
    </source>
</evidence>
<dbReference type="EMBL" id="CP090145">
    <property type="protein sequence ID" value="UOX34258.1"/>
    <property type="molecule type" value="Genomic_DNA"/>
</dbReference>
<name>A0ABY4HN29_9FLAO</name>
<gene>
    <name evidence="1" type="ORF">LXD69_01785</name>
</gene>
<reference evidence="1" key="2">
    <citation type="submission" date="2022-04" db="EMBL/GenBank/DDBJ databases">
        <title>Complete Genome Sequence of Flavobacterium sediminilitoris YSM-43, Isolated from a Tidal Sediment.</title>
        <authorList>
            <person name="Lee P.A."/>
        </authorList>
    </citation>
    <scope>NUCLEOTIDE SEQUENCE</scope>
    <source>
        <strain evidence="1">YSM-43</strain>
    </source>
</reference>
<protein>
    <submittedName>
        <fullName evidence="1">Anti-sigma factor</fullName>
    </submittedName>
</protein>
<dbReference type="Proteomes" id="UP000830454">
    <property type="component" value="Chromosome"/>
</dbReference>
<organism evidence="1 2">
    <name type="scientific">Flavobacterium sediminilitoris</name>
    <dbReference type="NCBI Taxonomy" id="2024526"/>
    <lineage>
        <taxon>Bacteria</taxon>
        <taxon>Pseudomonadati</taxon>
        <taxon>Bacteroidota</taxon>
        <taxon>Flavobacteriia</taxon>
        <taxon>Flavobacteriales</taxon>
        <taxon>Flavobacteriaceae</taxon>
        <taxon>Flavobacterium</taxon>
    </lineage>
</organism>
<dbReference type="RefSeq" id="WP_246917007.1">
    <property type="nucleotide sequence ID" value="NZ_CP090145.1"/>
</dbReference>
<evidence type="ECO:0000313" key="2">
    <source>
        <dbReference type="Proteomes" id="UP000830454"/>
    </source>
</evidence>
<reference evidence="1" key="1">
    <citation type="submission" date="2021-12" db="EMBL/GenBank/DDBJ databases">
        <authorList>
            <person name="Cha I.-T."/>
            <person name="Lee K.-E."/>
            <person name="Park S.-J."/>
        </authorList>
    </citation>
    <scope>NUCLEOTIDE SEQUENCE</scope>
    <source>
        <strain evidence="1">YSM-43</strain>
    </source>
</reference>
<keyword evidence="2" id="KW-1185">Reference proteome</keyword>
<accession>A0ABY4HN29</accession>
<sequence length="287" mass="30430">MKKNFFTILMLGFLITSCNNDDEVVSSTPELKLNLEGLEDLGSDFKYEGWIIVNDNPISTGVFTVDANGTLSQTSFIVNQTDLANATKFVLTIEPTVDPSPAPSNTKYLVGDFSGNSASISAGIVGDFSESTGKYLLATPTNNNMNPEAGVWFMDISGANPVAGLSLPTLDEGWKYEGWVVSNDVVLSTGKFTSPEGSDEAAPYSGTMMAPPFPGEDFLMNAPEGLTFPGNLSGATLVISVEPHPDNSPMPFALKPLSHTVASPAVTGTNFDMMRSLSSFPSGTVTR</sequence>
<dbReference type="PROSITE" id="PS51257">
    <property type="entry name" value="PROKAR_LIPOPROTEIN"/>
    <property type="match status" value="1"/>
</dbReference>